<feature type="transmembrane region" description="Helical" evidence="5">
    <location>
        <begin position="120"/>
        <end position="140"/>
    </location>
</feature>
<evidence type="ECO:0000256" key="5">
    <source>
        <dbReference type="SAM" id="Phobius"/>
    </source>
</evidence>
<evidence type="ECO:0000259" key="6">
    <source>
        <dbReference type="Pfam" id="PF00892"/>
    </source>
</evidence>
<feature type="transmembrane region" description="Helical" evidence="5">
    <location>
        <begin position="146"/>
        <end position="166"/>
    </location>
</feature>
<protein>
    <recommendedName>
        <fullName evidence="6">EamA domain-containing protein</fullName>
    </recommendedName>
</protein>
<dbReference type="EMBL" id="CZKA01000017">
    <property type="protein sequence ID" value="CUR55274.1"/>
    <property type="molecule type" value="Genomic_DNA"/>
</dbReference>
<feature type="transmembrane region" description="Helical" evidence="5">
    <location>
        <begin position="173"/>
        <end position="197"/>
    </location>
</feature>
<feature type="transmembrane region" description="Helical" evidence="5">
    <location>
        <begin position="94"/>
        <end position="113"/>
    </location>
</feature>
<dbReference type="Gene3D" id="1.10.3730.20">
    <property type="match status" value="1"/>
</dbReference>
<dbReference type="SUPFAM" id="SSF103481">
    <property type="entry name" value="Multidrug resistance efflux transporter EmrE"/>
    <property type="match status" value="2"/>
</dbReference>
<keyword evidence="3 5" id="KW-1133">Transmembrane helix</keyword>
<dbReference type="PANTHER" id="PTHR32322">
    <property type="entry name" value="INNER MEMBRANE TRANSPORTER"/>
    <property type="match status" value="1"/>
</dbReference>
<evidence type="ECO:0000256" key="3">
    <source>
        <dbReference type="ARBA" id="ARBA00022989"/>
    </source>
</evidence>
<name>A0A2P2BZW6_9ZZZZ</name>
<accession>A0A2P2BZW6</accession>
<feature type="transmembrane region" description="Helical" evidence="5">
    <location>
        <begin position="68"/>
        <end position="88"/>
    </location>
</feature>
<feature type="domain" description="EamA" evidence="6">
    <location>
        <begin position="12"/>
        <end position="137"/>
    </location>
</feature>
<dbReference type="GO" id="GO:0016020">
    <property type="term" value="C:membrane"/>
    <property type="evidence" value="ECO:0007669"/>
    <property type="project" value="UniProtKB-SubCell"/>
</dbReference>
<dbReference type="InterPro" id="IPR000620">
    <property type="entry name" value="EamA_dom"/>
</dbReference>
<organism evidence="7">
    <name type="scientific">metagenome</name>
    <dbReference type="NCBI Taxonomy" id="256318"/>
    <lineage>
        <taxon>unclassified sequences</taxon>
        <taxon>metagenomes</taxon>
    </lineage>
</organism>
<evidence type="ECO:0000256" key="4">
    <source>
        <dbReference type="ARBA" id="ARBA00023136"/>
    </source>
</evidence>
<sequence length="379" mass="39276">MSSMETRWATPLFTAIAPAAWGSSYFVTAQYLPPDRPFFAAAVRALPVGLLMLAATRQLPRGAWWWKSLVLGTLNIGAFFPLIFLAGYHLPGGLAATLTATSPIAVLLIAWALVAERPALLSLVGAAVGITGVALLVLQGGMSVDAVGVAASLGAVAISSLGYVLVKRWQPPVGLLTFTAWQLIAGGLMLVPVAAVIEGAPPQLDARALGGFAYICLVGTALAYVAWFTGLKRMPAGSVALIGLLNPVVGMLIGVALAGEAFGRVQLLGMTLVLGGVLAGQPAIQQAIARWHLAPPWSSASADLHHHGVGLGVGVGVDDTELVHARDAGLDERREGATLNGHGDRELAPRPAFEPLHLQDLAVAHRIGAGQVDLVERAD</sequence>
<feature type="transmembrane region" description="Helical" evidence="5">
    <location>
        <begin position="209"/>
        <end position="227"/>
    </location>
</feature>
<dbReference type="InterPro" id="IPR037185">
    <property type="entry name" value="EmrE-like"/>
</dbReference>
<evidence type="ECO:0000256" key="1">
    <source>
        <dbReference type="ARBA" id="ARBA00004141"/>
    </source>
</evidence>
<keyword evidence="2 5" id="KW-0812">Transmembrane</keyword>
<dbReference type="AlphaFoldDB" id="A0A2P2BZW6"/>
<reference evidence="7" key="1">
    <citation type="submission" date="2015-08" db="EMBL/GenBank/DDBJ databases">
        <authorList>
            <person name="Babu N.S."/>
            <person name="Beckwith C.J."/>
            <person name="Beseler K.G."/>
            <person name="Brison A."/>
            <person name="Carone J.V."/>
            <person name="Caskin T.P."/>
            <person name="Diamond M."/>
            <person name="Durham M.E."/>
            <person name="Foxe J.M."/>
            <person name="Go M."/>
            <person name="Henderson B.A."/>
            <person name="Jones I.B."/>
            <person name="McGettigan J.A."/>
            <person name="Micheletti S.J."/>
            <person name="Nasrallah M.E."/>
            <person name="Ortiz D."/>
            <person name="Piller C.R."/>
            <person name="Privatt S.R."/>
            <person name="Schneider S.L."/>
            <person name="Sharp S."/>
            <person name="Smith T.C."/>
            <person name="Stanton J.D."/>
            <person name="Ullery H.E."/>
            <person name="Wilson R.J."/>
            <person name="Serrano M.G."/>
            <person name="Buck G."/>
            <person name="Lee V."/>
            <person name="Wang Y."/>
            <person name="Carvalho R."/>
            <person name="Voegtly L."/>
            <person name="Shi R."/>
            <person name="Duckworth R."/>
            <person name="Johnson A."/>
            <person name="Loviza R."/>
            <person name="Walstead R."/>
            <person name="Shah Z."/>
            <person name="Kiflezghi M."/>
            <person name="Wade K."/>
            <person name="Ball S.L."/>
            <person name="Bradley K.W."/>
            <person name="Asai D.J."/>
            <person name="Bowman C.A."/>
            <person name="Russell D.A."/>
            <person name="Pope W.H."/>
            <person name="Jacobs-Sera D."/>
            <person name="Hendrix R.W."/>
            <person name="Hatfull G.F."/>
        </authorList>
    </citation>
    <scope>NUCLEOTIDE SEQUENCE</scope>
</reference>
<feature type="domain" description="EamA" evidence="6">
    <location>
        <begin position="148"/>
        <end position="278"/>
    </location>
</feature>
<dbReference type="PANTHER" id="PTHR32322:SF2">
    <property type="entry name" value="EAMA DOMAIN-CONTAINING PROTEIN"/>
    <property type="match status" value="1"/>
</dbReference>
<dbReference type="Pfam" id="PF00892">
    <property type="entry name" value="EamA"/>
    <property type="match status" value="2"/>
</dbReference>
<comment type="subcellular location">
    <subcellularLocation>
        <location evidence="1">Membrane</location>
        <topology evidence="1">Multi-pass membrane protein</topology>
    </subcellularLocation>
</comment>
<feature type="transmembrane region" description="Helical" evidence="5">
    <location>
        <begin position="239"/>
        <end position="259"/>
    </location>
</feature>
<keyword evidence="4 5" id="KW-0472">Membrane</keyword>
<evidence type="ECO:0000256" key="2">
    <source>
        <dbReference type="ARBA" id="ARBA00022692"/>
    </source>
</evidence>
<proteinExistence type="predicted"/>
<feature type="transmembrane region" description="Helical" evidence="5">
    <location>
        <begin position="38"/>
        <end position="56"/>
    </location>
</feature>
<gene>
    <name evidence="7" type="ORF">NOCA2240046</name>
</gene>
<evidence type="ECO:0000313" key="7">
    <source>
        <dbReference type="EMBL" id="CUR55274.1"/>
    </source>
</evidence>
<dbReference type="InterPro" id="IPR050638">
    <property type="entry name" value="AA-Vitamin_Transporters"/>
</dbReference>